<organism evidence="8 9">
    <name type="scientific">Meloidogyne incognita</name>
    <name type="common">Southern root-knot nematode worm</name>
    <name type="synonym">Oxyuris incognita</name>
    <dbReference type="NCBI Taxonomy" id="6306"/>
    <lineage>
        <taxon>Eukaryota</taxon>
        <taxon>Metazoa</taxon>
        <taxon>Ecdysozoa</taxon>
        <taxon>Nematoda</taxon>
        <taxon>Chromadorea</taxon>
        <taxon>Rhabditida</taxon>
        <taxon>Tylenchina</taxon>
        <taxon>Tylenchomorpha</taxon>
        <taxon>Tylenchoidea</taxon>
        <taxon>Meloidogynidae</taxon>
        <taxon>Meloidogyninae</taxon>
        <taxon>Meloidogyne</taxon>
        <taxon>Meloidogyne incognita group</taxon>
    </lineage>
</organism>
<feature type="compositionally biased region" description="Low complexity" evidence="5">
    <location>
        <begin position="191"/>
        <end position="206"/>
    </location>
</feature>
<evidence type="ECO:0000256" key="1">
    <source>
        <dbReference type="ARBA" id="ARBA00004496"/>
    </source>
</evidence>
<evidence type="ECO:0000256" key="4">
    <source>
        <dbReference type="ARBA" id="ARBA00022583"/>
    </source>
</evidence>
<feature type="region of interest" description="Disordered" evidence="5">
    <location>
        <begin position="1"/>
        <end position="20"/>
    </location>
</feature>
<dbReference type="FunFam" id="2.60.40.1170:FF:000016">
    <property type="entry name" value="AP-1 complex subunit mu"/>
    <property type="match status" value="1"/>
</dbReference>
<dbReference type="InterPro" id="IPR028565">
    <property type="entry name" value="MHD"/>
</dbReference>
<feature type="compositionally biased region" description="Basic and acidic residues" evidence="5">
    <location>
        <begin position="761"/>
        <end position="776"/>
    </location>
</feature>
<dbReference type="WBParaSite" id="Minc3s00072g03548">
    <property type="protein sequence ID" value="Minc3s00072g03548"/>
    <property type="gene ID" value="Minc3s00072g03548"/>
</dbReference>
<feature type="compositionally biased region" description="Basic and acidic residues" evidence="5">
    <location>
        <begin position="975"/>
        <end position="999"/>
    </location>
</feature>
<feature type="compositionally biased region" description="Basic and acidic residues" evidence="5">
    <location>
        <begin position="708"/>
        <end position="728"/>
    </location>
</feature>
<evidence type="ECO:0000256" key="3">
    <source>
        <dbReference type="ARBA" id="ARBA00022490"/>
    </source>
</evidence>
<feature type="compositionally biased region" description="Polar residues" evidence="5">
    <location>
        <begin position="149"/>
        <end position="162"/>
    </location>
</feature>
<dbReference type="GO" id="GO:0005737">
    <property type="term" value="C:cytoplasm"/>
    <property type="evidence" value="ECO:0007669"/>
    <property type="project" value="UniProtKB-SubCell"/>
</dbReference>
<feature type="compositionally biased region" description="Low complexity" evidence="5">
    <location>
        <begin position="217"/>
        <end position="233"/>
    </location>
</feature>
<evidence type="ECO:0000313" key="9">
    <source>
        <dbReference type="WBParaSite" id="Minc3s00072g03548"/>
    </source>
</evidence>
<feature type="region of interest" description="Disordered" evidence="5">
    <location>
        <begin position="889"/>
        <end position="1014"/>
    </location>
</feature>
<evidence type="ECO:0000313" key="8">
    <source>
        <dbReference type="Proteomes" id="UP000887563"/>
    </source>
</evidence>
<sequence length="1651" mass="186173">MDPCEGPSHTEERQFDVHAGRNAFRRQISERASQMMGKQIELMDVDELRRQQFAIKSFTESVEEDLEEDWQRRHSTTNRGEIDSGMKESSTDETIIEVTRRVDPTKGETQKYTMRVSGPELVDQEFELHKSLVHSASGGEFVEDEEEAQTSNSIFPLPSTTHDIIPTKKSVKKSSSTVVRGKEEEARASYSKSASMSTRPRSSTTTEEYPAGTSFAPRPRNSSPRPRLSLTPNTTLEIETTKLEPTNDSFANIEKIRVVLPPKCKNLKSSQRRYSTGPEELSCRSPTMTRLRCDSTAAAYHYHQPGEDIIESNPEYARKAPKKPVVHRRQSRGDDWENFPEEEQQVISLGDTEDESVPTENLELAKQLQQQVHKLIDEVEQHRQQLEEEVEQQIMDSSDKPQPSNISNIKLPPLSDSSYENTFETPAHFASENFASAQQNNQASNAPIRTVPTTQMSEEIVESREEAHWSTKMEFASESNKATIKEAGNPFTQEETQASQSQYITDSSNLFNSNGTMGQQEYQQQSYTEGGYYYGNEATNTAATEGYAANYQDYSYAPSTYETAGYYSADYGANNPYGAVPPTSSDIYQYNYNYDGQYAAVSDQPIEQQIPVAAPYSGLNPFSEDGNAVPYQSDLPPQTNETPVDVSVYGSPPRAPPLPPPPAIAAGFGLSGLTQKTRTHDPFSWEAQESEIEQHGGAPLPPRPPPRTSEDTVKQMQDETSKRTEPPARPKIPPPSRPPAPTAAKIPDNPPSNGSPSVVERSTENNEEETRIKEEKHEDEEDPWARFNKMTEMVNKAVKNTGERLGQLGEQSAASQLQDDQQVQSYLSTVGGTAMQLTALQRQQILEQEAHHKKMKAEKRQKKLEKLEKGFGSKIGGVLAAGINAGKEVASVAKGKEKKRKEKKIEEKYDPKMEEDMEKAATELAKKIAAQHGFKLGNEEEENGSKLKEEDEESDESEVEQHEAEKDEAETNTEAETKDEAEEKHEAETRDEAEAKDGVEAPPSKNWADAFESASLLPPSESDVHLAEVLTSGITDPFDTSRAKNLALGGGGGERDVDPFAPLSRQDRQKSVIDDPFDVRPIEELIAEARQQAEMERARREAAAGEYIEESEGGIRRPTSSRLSTPTQEGGSPVTPSMVRPVGFEDDFKNMAIDEQTPLYDEDDSLPLSEFPPRFTGDGWELLLRYPPKKKLMADRYWKPIFVRLNGNMLSLYANAQETRPSQEILLQANYSLSDPTLQAYDIYGKIHTVKLQHILYKERVGIRPGQISRLVEGHITKYGLPLEHAAQCNVIAKFGSLDASTVLSFTRAVEDALFICPSKREFTSANAPLYRQDEVQIHCYDEYEARIDREGFVHDQKARVRLFCLAFLTGTTPTLEIGLNDRRREGKEIVRRKDILPMYTERWIRFEAPEFHSTVEKSVWEEDQVVRLVPPDGCFFELMRFRIRPPKNREKPLSVKCIMRLSGKQVEIRIETAAALHQQCAKGTVESTRSIPCENICICFPIPEAWIYIFREERHWGVGSVHSKMRKPGKVKNLKDKLMGTVQQNEPCLIEVGTGEAKYEHLFRSLVWRIPRLPDKQSAAYKSYMLKCRFTLTSFDLMPETFMPQSELEFTMPLAIVSNTVARSVGVEQHEDSDRVEKFVRYLAKFHYRS</sequence>
<keyword evidence="8" id="KW-1185">Reference proteome</keyword>
<dbReference type="FunFam" id="2.60.40.1170:FF:000022">
    <property type="entry name" value="AP-1 complex subunit mu"/>
    <property type="match status" value="1"/>
</dbReference>
<feature type="region of interest" description="Disordered" evidence="5">
    <location>
        <begin position="1035"/>
        <end position="1067"/>
    </location>
</feature>
<dbReference type="InterPro" id="IPR012320">
    <property type="entry name" value="SHD_dom"/>
</dbReference>
<feature type="region of interest" description="Disordered" evidence="5">
    <location>
        <begin position="688"/>
        <end position="785"/>
    </location>
</feature>
<feature type="region of interest" description="Disordered" evidence="5">
    <location>
        <begin position="617"/>
        <end position="668"/>
    </location>
</feature>
<feature type="compositionally biased region" description="Polar residues" evidence="5">
    <location>
        <begin position="1118"/>
        <end position="1130"/>
    </location>
</feature>
<feature type="region of interest" description="Disordered" evidence="5">
    <location>
        <begin position="137"/>
        <end position="235"/>
    </location>
</feature>
<dbReference type="SUPFAM" id="SSF49447">
    <property type="entry name" value="Second domain of Mu2 adaptin subunit (ap50) of ap2 adaptor"/>
    <property type="match status" value="1"/>
</dbReference>
<evidence type="ECO:0000259" key="6">
    <source>
        <dbReference type="PROSITE" id="PS51070"/>
    </source>
</evidence>
<feature type="compositionally biased region" description="Pro residues" evidence="5">
    <location>
        <begin position="653"/>
        <end position="663"/>
    </location>
</feature>
<evidence type="ECO:0000256" key="5">
    <source>
        <dbReference type="SAM" id="MobiDB-lite"/>
    </source>
</evidence>
<dbReference type="Pfam" id="PF00928">
    <property type="entry name" value="Adap_comp_sub"/>
    <property type="match status" value="1"/>
</dbReference>
<keyword evidence="4" id="KW-0254">Endocytosis</keyword>
<dbReference type="GO" id="GO:0006897">
    <property type="term" value="P:endocytosis"/>
    <property type="evidence" value="ECO:0007669"/>
    <property type="project" value="UniProtKB-KW"/>
</dbReference>
<feature type="region of interest" description="Disordered" evidence="5">
    <location>
        <begin position="1104"/>
        <end position="1139"/>
    </location>
</feature>
<keyword evidence="3" id="KW-0963">Cytoplasm</keyword>
<comment type="similarity">
    <text evidence="2">Belongs to the Stoned B family.</text>
</comment>
<evidence type="ECO:0000259" key="7">
    <source>
        <dbReference type="PROSITE" id="PS51072"/>
    </source>
</evidence>
<dbReference type="InterPro" id="IPR050431">
    <property type="entry name" value="Adaptor_comp_med_subunit"/>
</dbReference>
<reference evidence="9" key="1">
    <citation type="submission" date="2022-11" db="UniProtKB">
        <authorList>
            <consortium name="WormBaseParasite"/>
        </authorList>
    </citation>
    <scope>IDENTIFICATION</scope>
</reference>
<dbReference type="PROSITE" id="PS51072">
    <property type="entry name" value="MHD"/>
    <property type="match status" value="1"/>
</dbReference>
<name>A0A914KPY4_MELIC</name>
<feature type="compositionally biased region" description="Polar residues" evidence="5">
    <location>
        <begin position="394"/>
        <end position="408"/>
    </location>
</feature>
<feature type="domain" description="SHD" evidence="6">
    <location>
        <begin position="1179"/>
        <end position="1325"/>
    </location>
</feature>
<comment type="subcellular location">
    <subcellularLocation>
        <location evidence="1">Cytoplasm</location>
    </subcellularLocation>
</comment>
<dbReference type="PANTHER" id="PTHR10529">
    <property type="entry name" value="AP COMPLEX SUBUNIT MU"/>
    <property type="match status" value="1"/>
</dbReference>
<feature type="compositionally biased region" description="Basic and acidic residues" evidence="5">
    <location>
        <begin position="80"/>
        <end position="90"/>
    </location>
</feature>
<dbReference type="Proteomes" id="UP000887563">
    <property type="component" value="Unplaced"/>
</dbReference>
<feature type="region of interest" description="Disordered" evidence="5">
    <location>
        <begin position="389"/>
        <end position="410"/>
    </location>
</feature>
<dbReference type="Gene3D" id="2.60.40.1170">
    <property type="entry name" value="Mu homology domain, subdomain B"/>
    <property type="match status" value="1"/>
</dbReference>
<feature type="domain" description="MHD" evidence="7">
    <location>
        <begin position="1333"/>
        <end position="1651"/>
    </location>
</feature>
<feature type="compositionally biased region" description="Basic and acidic residues" evidence="5">
    <location>
        <begin position="8"/>
        <end position="19"/>
    </location>
</feature>
<protein>
    <submittedName>
        <fullName evidence="9">Uncharacterized protein</fullName>
    </submittedName>
</protein>
<feature type="compositionally biased region" description="Pro residues" evidence="5">
    <location>
        <begin position="729"/>
        <end position="741"/>
    </location>
</feature>
<dbReference type="PROSITE" id="PS51070">
    <property type="entry name" value="SHD"/>
    <property type="match status" value="1"/>
</dbReference>
<proteinExistence type="inferred from homology"/>
<dbReference type="InterPro" id="IPR036168">
    <property type="entry name" value="AP2_Mu_C_sf"/>
</dbReference>
<feature type="region of interest" description="Disordered" evidence="5">
    <location>
        <begin position="67"/>
        <end position="91"/>
    </location>
</feature>
<accession>A0A914KPY4</accession>
<evidence type="ECO:0000256" key="2">
    <source>
        <dbReference type="ARBA" id="ARBA00005579"/>
    </source>
</evidence>
<feature type="compositionally biased region" description="Basic and acidic residues" evidence="5">
    <location>
        <begin position="903"/>
        <end position="926"/>
    </location>
</feature>